<protein>
    <recommendedName>
        <fullName evidence="7">Major facilitator superfamily (MFS) profile domain-containing protein</fullName>
    </recommendedName>
</protein>
<dbReference type="PANTHER" id="PTHR23530:SF1">
    <property type="entry name" value="PERMEASE, MAJOR FACILITATOR SUPERFAMILY-RELATED"/>
    <property type="match status" value="1"/>
</dbReference>
<feature type="transmembrane region" description="Helical" evidence="6">
    <location>
        <begin position="70"/>
        <end position="91"/>
    </location>
</feature>
<keyword evidence="4 6" id="KW-1133">Transmembrane helix</keyword>
<organism evidence="8 9">
    <name type="scientific">Pseudoneobacillus rhizosphaerae</name>
    <dbReference type="NCBI Taxonomy" id="2880968"/>
    <lineage>
        <taxon>Bacteria</taxon>
        <taxon>Bacillati</taxon>
        <taxon>Bacillota</taxon>
        <taxon>Bacilli</taxon>
        <taxon>Bacillales</taxon>
        <taxon>Bacillaceae</taxon>
        <taxon>Pseudoneobacillus</taxon>
    </lineage>
</organism>
<feature type="domain" description="Major facilitator superfamily (MFS) profile" evidence="7">
    <location>
        <begin position="1"/>
        <end position="394"/>
    </location>
</feature>
<feature type="transmembrane region" description="Helical" evidence="6">
    <location>
        <begin position="215"/>
        <end position="232"/>
    </location>
</feature>
<evidence type="ECO:0000256" key="5">
    <source>
        <dbReference type="ARBA" id="ARBA00023136"/>
    </source>
</evidence>
<feature type="transmembrane region" description="Helical" evidence="6">
    <location>
        <begin position="165"/>
        <end position="183"/>
    </location>
</feature>
<dbReference type="Proteomes" id="UP000789845">
    <property type="component" value="Unassembled WGS sequence"/>
</dbReference>
<feature type="transmembrane region" description="Helical" evidence="6">
    <location>
        <begin position="368"/>
        <end position="390"/>
    </location>
</feature>
<feature type="transmembrane region" description="Helical" evidence="6">
    <location>
        <begin position="252"/>
        <end position="270"/>
    </location>
</feature>
<dbReference type="RefSeq" id="WP_230495227.1">
    <property type="nucleotide sequence ID" value="NZ_CAKJTG010000003.1"/>
</dbReference>
<keyword evidence="2" id="KW-0813">Transport</keyword>
<accession>A0A9C7G7I3</accession>
<dbReference type="GO" id="GO:0005886">
    <property type="term" value="C:plasma membrane"/>
    <property type="evidence" value="ECO:0007669"/>
    <property type="project" value="UniProtKB-SubCell"/>
</dbReference>
<dbReference type="InterPro" id="IPR036259">
    <property type="entry name" value="MFS_trans_sf"/>
</dbReference>
<dbReference type="EMBL" id="CAKJTG010000003">
    <property type="protein sequence ID" value="CAG9606952.1"/>
    <property type="molecule type" value="Genomic_DNA"/>
</dbReference>
<keyword evidence="3 6" id="KW-0812">Transmembrane</keyword>
<evidence type="ECO:0000256" key="6">
    <source>
        <dbReference type="SAM" id="Phobius"/>
    </source>
</evidence>
<feature type="transmembrane region" description="Helical" evidence="6">
    <location>
        <begin position="46"/>
        <end position="63"/>
    </location>
</feature>
<evidence type="ECO:0000313" key="8">
    <source>
        <dbReference type="EMBL" id="CAG9606952.1"/>
    </source>
</evidence>
<evidence type="ECO:0000259" key="7">
    <source>
        <dbReference type="PROSITE" id="PS50850"/>
    </source>
</evidence>
<feature type="transmembrane region" description="Helical" evidence="6">
    <location>
        <begin position="7"/>
        <end position="26"/>
    </location>
</feature>
<dbReference type="AlphaFoldDB" id="A0A9C7G7I3"/>
<evidence type="ECO:0000313" key="9">
    <source>
        <dbReference type="Proteomes" id="UP000789845"/>
    </source>
</evidence>
<proteinExistence type="predicted"/>
<reference evidence="8" key="1">
    <citation type="submission" date="2021-10" db="EMBL/GenBank/DDBJ databases">
        <authorList>
            <person name="Criscuolo A."/>
        </authorList>
    </citation>
    <scope>NUCLEOTIDE SEQUENCE</scope>
    <source>
        <strain evidence="8">CIP111885</strain>
    </source>
</reference>
<keyword evidence="9" id="KW-1185">Reference proteome</keyword>
<dbReference type="SUPFAM" id="SSF103473">
    <property type="entry name" value="MFS general substrate transporter"/>
    <property type="match status" value="1"/>
</dbReference>
<name>A0A9C7G7I3_9BACI</name>
<dbReference type="Pfam" id="PF07690">
    <property type="entry name" value="MFS_1"/>
    <property type="match status" value="1"/>
</dbReference>
<feature type="transmembrane region" description="Helical" evidence="6">
    <location>
        <begin position="139"/>
        <end position="159"/>
    </location>
</feature>
<dbReference type="GO" id="GO:0022857">
    <property type="term" value="F:transmembrane transporter activity"/>
    <property type="evidence" value="ECO:0007669"/>
    <property type="project" value="InterPro"/>
</dbReference>
<evidence type="ECO:0000256" key="1">
    <source>
        <dbReference type="ARBA" id="ARBA00004651"/>
    </source>
</evidence>
<dbReference type="InterPro" id="IPR011701">
    <property type="entry name" value="MFS"/>
</dbReference>
<gene>
    <name evidence="8" type="ORF">NEOCIP111885_00640</name>
</gene>
<feature type="transmembrane region" description="Helical" evidence="6">
    <location>
        <begin position="340"/>
        <end position="362"/>
    </location>
</feature>
<comment type="caution">
    <text evidence="8">The sequence shown here is derived from an EMBL/GenBank/DDBJ whole genome shotgun (WGS) entry which is preliminary data.</text>
</comment>
<dbReference type="PANTHER" id="PTHR23530">
    <property type="entry name" value="TRANSPORT PROTEIN-RELATED"/>
    <property type="match status" value="1"/>
</dbReference>
<comment type="subcellular location">
    <subcellularLocation>
        <location evidence="1">Cell membrane</location>
        <topology evidence="1">Multi-pass membrane protein</topology>
    </subcellularLocation>
</comment>
<dbReference type="InterPro" id="IPR053160">
    <property type="entry name" value="MFS_DHA3_Transporter"/>
</dbReference>
<dbReference type="PROSITE" id="PS50850">
    <property type="entry name" value="MFS"/>
    <property type="match status" value="1"/>
</dbReference>
<keyword evidence="5 6" id="KW-0472">Membrane</keyword>
<evidence type="ECO:0000256" key="4">
    <source>
        <dbReference type="ARBA" id="ARBA00022989"/>
    </source>
</evidence>
<dbReference type="InterPro" id="IPR020846">
    <property type="entry name" value="MFS_dom"/>
</dbReference>
<evidence type="ECO:0000256" key="3">
    <source>
        <dbReference type="ARBA" id="ARBA00022692"/>
    </source>
</evidence>
<feature type="transmembrane region" description="Helical" evidence="6">
    <location>
        <begin position="308"/>
        <end position="328"/>
    </location>
</feature>
<feature type="transmembrane region" description="Helical" evidence="6">
    <location>
        <begin position="97"/>
        <end position="118"/>
    </location>
</feature>
<feature type="transmembrane region" description="Helical" evidence="6">
    <location>
        <begin position="282"/>
        <end position="302"/>
    </location>
</feature>
<evidence type="ECO:0000256" key="2">
    <source>
        <dbReference type="ARBA" id="ARBA00022448"/>
    </source>
</evidence>
<dbReference type="Gene3D" id="1.20.1250.20">
    <property type="entry name" value="MFS general substrate transporter like domains"/>
    <property type="match status" value="1"/>
</dbReference>
<sequence>MEKSKHNIVLIYSITILQSFIFAYVIERVFGESRGLTVLDMQYLLILYSVFSIIFEIPSGVLADVWKKKYTLALGLAFCFFEFFVSIFSYSFPMFSLAYFTAAVGGSLKSGTLEAILYETLKEQNKEACYVKISGRLKFIKYSVSGLAAIVGGIIADYFGYEVNYWLSLIGFPISIVLILYLYEPKRSVPSLKKIEIFSMYTHLKKGLSITWNNHHLRNVIFVSAVVGAVLYGQLHEMSMLIYPEQGIAVKYFGLVSLGITIISAFSGLFANRMKDMIKNPFLSVLFFVIPSLSIFIFGSVYKWWGVIFLMVAIGILEAITLVYSGFLQDESPDELRVTISSVSSFVHNAISIVIGLIFGYYAQLFTIHVSFQVLGTILFILILIQSYLFMKEKQKRKHITQTS</sequence>